<proteinExistence type="predicted"/>
<dbReference type="PANTHER" id="PTHR30055">
    <property type="entry name" value="HTH-TYPE TRANSCRIPTIONAL REGULATOR RUTR"/>
    <property type="match status" value="1"/>
</dbReference>
<evidence type="ECO:0000256" key="4">
    <source>
        <dbReference type="PROSITE-ProRule" id="PRU00335"/>
    </source>
</evidence>
<dbReference type="PANTHER" id="PTHR30055:SF229">
    <property type="entry name" value="HTH-TYPE TRANSCRIPTIONAL REPRESSOR RV1474C"/>
    <property type="match status" value="1"/>
</dbReference>
<evidence type="ECO:0000256" key="3">
    <source>
        <dbReference type="ARBA" id="ARBA00023163"/>
    </source>
</evidence>
<comment type="caution">
    <text evidence="6">The sequence shown here is derived from an EMBL/GenBank/DDBJ whole genome shotgun (WGS) entry which is preliminary data.</text>
</comment>
<dbReference type="InterPro" id="IPR050109">
    <property type="entry name" value="HTH-type_TetR-like_transc_reg"/>
</dbReference>
<keyword evidence="2 4" id="KW-0238">DNA-binding</keyword>
<keyword evidence="3" id="KW-0804">Transcription</keyword>
<evidence type="ECO:0000313" key="7">
    <source>
        <dbReference type="Proteomes" id="UP000612956"/>
    </source>
</evidence>
<dbReference type="GO" id="GO:0045892">
    <property type="term" value="P:negative regulation of DNA-templated transcription"/>
    <property type="evidence" value="ECO:0007669"/>
    <property type="project" value="UniProtKB-ARBA"/>
</dbReference>
<keyword evidence="7" id="KW-1185">Reference proteome</keyword>
<dbReference type="PROSITE" id="PS50977">
    <property type="entry name" value="HTH_TETR_2"/>
    <property type="match status" value="1"/>
</dbReference>
<dbReference type="InterPro" id="IPR009057">
    <property type="entry name" value="Homeodomain-like_sf"/>
</dbReference>
<evidence type="ECO:0000256" key="1">
    <source>
        <dbReference type="ARBA" id="ARBA00023015"/>
    </source>
</evidence>
<dbReference type="Proteomes" id="UP000612956">
    <property type="component" value="Unassembled WGS sequence"/>
</dbReference>
<dbReference type="AlphaFoldDB" id="A0A917QPZ7"/>
<feature type="DNA-binding region" description="H-T-H motif" evidence="4">
    <location>
        <begin position="33"/>
        <end position="52"/>
    </location>
</feature>
<dbReference type="PROSITE" id="PS01081">
    <property type="entry name" value="HTH_TETR_1"/>
    <property type="match status" value="1"/>
</dbReference>
<reference evidence="6" key="1">
    <citation type="journal article" date="2014" name="Int. J. Syst. Evol. Microbiol.">
        <title>Complete genome sequence of Corynebacterium casei LMG S-19264T (=DSM 44701T), isolated from a smear-ripened cheese.</title>
        <authorList>
            <consortium name="US DOE Joint Genome Institute (JGI-PGF)"/>
            <person name="Walter F."/>
            <person name="Albersmeier A."/>
            <person name="Kalinowski J."/>
            <person name="Ruckert C."/>
        </authorList>
    </citation>
    <scope>NUCLEOTIDE SEQUENCE</scope>
    <source>
        <strain evidence="6">CGMCC 4.7278</strain>
    </source>
</reference>
<protein>
    <recommendedName>
        <fullName evidence="5">HTH tetR-type domain-containing protein</fullName>
    </recommendedName>
</protein>
<dbReference type="RefSeq" id="WP_188830418.1">
    <property type="nucleotide sequence ID" value="NZ_BMMW01000004.1"/>
</dbReference>
<name>A0A917QPZ7_9NOCA</name>
<dbReference type="InterPro" id="IPR023772">
    <property type="entry name" value="DNA-bd_HTH_TetR-type_CS"/>
</dbReference>
<dbReference type="GO" id="GO:0000976">
    <property type="term" value="F:transcription cis-regulatory region binding"/>
    <property type="evidence" value="ECO:0007669"/>
    <property type="project" value="TreeGrafter"/>
</dbReference>
<evidence type="ECO:0000256" key="2">
    <source>
        <dbReference type="ARBA" id="ARBA00023125"/>
    </source>
</evidence>
<dbReference type="InterPro" id="IPR001647">
    <property type="entry name" value="HTH_TetR"/>
</dbReference>
<dbReference type="SUPFAM" id="SSF46689">
    <property type="entry name" value="Homeodomain-like"/>
    <property type="match status" value="1"/>
</dbReference>
<feature type="domain" description="HTH tetR-type" evidence="5">
    <location>
        <begin position="10"/>
        <end position="70"/>
    </location>
</feature>
<accession>A0A917QPZ7</accession>
<dbReference type="FunFam" id="1.10.10.60:FF:000141">
    <property type="entry name" value="TetR family transcriptional regulator"/>
    <property type="match status" value="1"/>
</dbReference>
<dbReference type="PRINTS" id="PR00455">
    <property type="entry name" value="HTHTETR"/>
</dbReference>
<evidence type="ECO:0000313" key="6">
    <source>
        <dbReference type="EMBL" id="GGK62441.1"/>
    </source>
</evidence>
<sequence>MPKVSDEHLERRREQILDAAQRCFARKGFHDTSMQDIFSEAELSAGAVYRYFTSKNAIIAELVRRTMLPLRAKLATIITEDPLPSPGEVVAMVTREIVKLSANDGPLCLAPQAWALAMVQPDANIPVREGITAMREVWRDYGVRLRDAGRLPADADVDAFAKTILGVLPGFILQHLIVGDIEPDDFARGIAVLFPDKRD</sequence>
<reference evidence="6" key="2">
    <citation type="submission" date="2020-09" db="EMBL/GenBank/DDBJ databases">
        <authorList>
            <person name="Sun Q."/>
            <person name="Zhou Y."/>
        </authorList>
    </citation>
    <scope>NUCLEOTIDE SEQUENCE</scope>
    <source>
        <strain evidence="6">CGMCC 4.7278</strain>
    </source>
</reference>
<dbReference type="EMBL" id="BMMW01000004">
    <property type="protein sequence ID" value="GGK62441.1"/>
    <property type="molecule type" value="Genomic_DNA"/>
</dbReference>
<dbReference type="Pfam" id="PF00440">
    <property type="entry name" value="TetR_N"/>
    <property type="match status" value="1"/>
</dbReference>
<dbReference type="SUPFAM" id="SSF48498">
    <property type="entry name" value="Tetracyclin repressor-like, C-terminal domain"/>
    <property type="match status" value="1"/>
</dbReference>
<evidence type="ECO:0000259" key="5">
    <source>
        <dbReference type="PROSITE" id="PS50977"/>
    </source>
</evidence>
<dbReference type="GO" id="GO:0003700">
    <property type="term" value="F:DNA-binding transcription factor activity"/>
    <property type="evidence" value="ECO:0007669"/>
    <property type="project" value="TreeGrafter"/>
</dbReference>
<gene>
    <name evidence="6" type="ORF">GCM10011591_38310</name>
</gene>
<organism evidence="6 7">
    <name type="scientific">Nocardia camponoti</name>
    <dbReference type="NCBI Taxonomy" id="1616106"/>
    <lineage>
        <taxon>Bacteria</taxon>
        <taxon>Bacillati</taxon>
        <taxon>Actinomycetota</taxon>
        <taxon>Actinomycetes</taxon>
        <taxon>Mycobacteriales</taxon>
        <taxon>Nocardiaceae</taxon>
        <taxon>Nocardia</taxon>
    </lineage>
</organism>
<keyword evidence="1" id="KW-0805">Transcription regulation</keyword>
<dbReference type="InterPro" id="IPR036271">
    <property type="entry name" value="Tet_transcr_reg_TetR-rel_C_sf"/>
</dbReference>
<dbReference type="Gene3D" id="1.10.357.10">
    <property type="entry name" value="Tetracycline Repressor, domain 2"/>
    <property type="match status" value="1"/>
</dbReference>